<dbReference type="Proteomes" id="UP000831768">
    <property type="component" value="Plasmid unnamed4"/>
</dbReference>
<gene>
    <name evidence="2" type="ORF">MW046_19290</name>
</gene>
<feature type="domain" description="Bacterioopsin transcriptional activator GAF and HTH associated" evidence="1">
    <location>
        <begin position="6"/>
        <end position="66"/>
    </location>
</feature>
<keyword evidence="3" id="KW-1185">Reference proteome</keyword>
<dbReference type="InterPro" id="IPR031803">
    <property type="entry name" value="BAT_GAF/HTH-assoc"/>
</dbReference>
<dbReference type="RefSeq" id="WP_247995944.1">
    <property type="nucleotide sequence ID" value="NZ_CP096023.1"/>
</dbReference>
<dbReference type="AlphaFoldDB" id="A0A8U0A853"/>
<evidence type="ECO:0000259" key="1">
    <source>
        <dbReference type="Pfam" id="PF15915"/>
    </source>
</evidence>
<reference evidence="2" key="1">
    <citation type="submission" date="2022-04" db="EMBL/GenBank/DDBJ databases">
        <title>Halocatena sp. nov., isolated from a salt lake.</title>
        <authorList>
            <person name="Cui H.-L."/>
        </authorList>
    </citation>
    <scope>NUCLEOTIDE SEQUENCE</scope>
    <source>
        <strain evidence="2">AD-1</strain>
        <plasmid evidence="2">unnamed4</plasmid>
    </source>
</reference>
<geneLocation type="plasmid" evidence="2 3">
    <name>unnamed4</name>
</geneLocation>
<dbReference type="EMBL" id="CP096023">
    <property type="protein sequence ID" value="UPM45292.1"/>
    <property type="molecule type" value="Genomic_DNA"/>
</dbReference>
<dbReference type="KEGG" id="haad:MW046_19290"/>
<accession>A0A8U0A853</accession>
<dbReference type="GeneID" id="71930239"/>
<evidence type="ECO:0000313" key="3">
    <source>
        <dbReference type="Proteomes" id="UP000831768"/>
    </source>
</evidence>
<dbReference type="Pfam" id="PF15915">
    <property type="entry name" value="BAT"/>
    <property type="match status" value="1"/>
</dbReference>
<organism evidence="2 3">
    <name type="scientific">Halocatena salina</name>
    <dbReference type="NCBI Taxonomy" id="2934340"/>
    <lineage>
        <taxon>Archaea</taxon>
        <taxon>Methanobacteriati</taxon>
        <taxon>Methanobacteriota</taxon>
        <taxon>Stenosarchaea group</taxon>
        <taxon>Halobacteria</taxon>
        <taxon>Halobacteriales</taxon>
        <taxon>Natronomonadaceae</taxon>
        <taxon>Halocatena</taxon>
    </lineage>
</organism>
<name>A0A8U0A853_9EURY</name>
<evidence type="ECO:0000313" key="2">
    <source>
        <dbReference type="EMBL" id="UPM45292.1"/>
    </source>
</evidence>
<keyword evidence="2" id="KW-0614">Plasmid</keyword>
<proteinExistence type="predicted"/>
<protein>
    <recommendedName>
        <fullName evidence="1">Bacterioopsin transcriptional activator GAF and HTH associated domain-containing protein</fullName>
    </recommendedName>
</protein>
<sequence length="88" mass="9694">MSVVADFTVPAQSFALAQALTAEPDMTVEAERQATHSSEWVLPFLWASGGEFETFHDAMRDDPTVATQLLSRKPVRASCIRSNGIKRL</sequence>